<evidence type="ECO:0000313" key="5">
    <source>
        <dbReference type="Proteomes" id="UP001454036"/>
    </source>
</evidence>
<dbReference type="GO" id="GO:0006508">
    <property type="term" value="P:proteolysis"/>
    <property type="evidence" value="ECO:0007669"/>
    <property type="project" value="InterPro"/>
</dbReference>
<keyword evidence="1" id="KW-0862">Zinc</keyword>
<dbReference type="InterPro" id="IPR001878">
    <property type="entry name" value="Znf_CCHC"/>
</dbReference>
<evidence type="ECO:0000313" key="4">
    <source>
        <dbReference type="EMBL" id="GAA0174564.1"/>
    </source>
</evidence>
<feature type="compositionally biased region" description="Low complexity" evidence="2">
    <location>
        <begin position="318"/>
        <end position="329"/>
    </location>
</feature>
<keyword evidence="5" id="KW-1185">Reference proteome</keyword>
<dbReference type="Gene3D" id="3.10.10.10">
    <property type="entry name" value="HIV Type 1 Reverse Transcriptase, subunit A, domain 1"/>
    <property type="match status" value="1"/>
</dbReference>
<evidence type="ECO:0000259" key="3">
    <source>
        <dbReference type="PROSITE" id="PS50158"/>
    </source>
</evidence>
<dbReference type="AlphaFoldDB" id="A0AAV3RFH6"/>
<feature type="compositionally biased region" description="Basic residues" evidence="2">
    <location>
        <begin position="10"/>
        <end position="30"/>
    </location>
</feature>
<dbReference type="Pfam" id="PF08284">
    <property type="entry name" value="RVP_2"/>
    <property type="match status" value="1"/>
</dbReference>
<evidence type="ECO:0000256" key="1">
    <source>
        <dbReference type="PROSITE-ProRule" id="PRU00047"/>
    </source>
</evidence>
<dbReference type="SUPFAM" id="SSF56672">
    <property type="entry name" value="DNA/RNA polymerases"/>
    <property type="match status" value="1"/>
</dbReference>
<dbReference type="CDD" id="cd01647">
    <property type="entry name" value="RT_LTR"/>
    <property type="match status" value="1"/>
</dbReference>
<organism evidence="4 5">
    <name type="scientific">Lithospermum erythrorhizon</name>
    <name type="common">Purple gromwell</name>
    <name type="synonym">Lithospermum officinale var. erythrorhizon</name>
    <dbReference type="NCBI Taxonomy" id="34254"/>
    <lineage>
        <taxon>Eukaryota</taxon>
        <taxon>Viridiplantae</taxon>
        <taxon>Streptophyta</taxon>
        <taxon>Embryophyta</taxon>
        <taxon>Tracheophyta</taxon>
        <taxon>Spermatophyta</taxon>
        <taxon>Magnoliopsida</taxon>
        <taxon>eudicotyledons</taxon>
        <taxon>Gunneridae</taxon>
        <taxon>Pentapetalae</taxon>
        <taxon>asterids</taxon>
        <taxon>lamiids</taxon>
        <taxon>Boraginales</taxon>
        <taxon>Boraginaceae</taxon>
        <taxon>Boraginoideae</taxon>
        <taxon>Lithospermeae</taxon>
        <taxon>Lithospermum</taxon>
    </lineage>
</organism>
<accession>A0AAV3RFH6</accession>
<feature type="compositionally biased region" description="Low complexity" evidence="2">
    <location>
        <begin position="235"/>
        <end position="249"/>
    </location>
</feature>
<proteinExistence type="predicted"/>
<reference evidence="4 5" key="1">
    <citation type="submission" date="2024-01" db="EMBL/GenBank/DDBJ databases">
        <title>The complete chloroplast genome sequence of Lithospermum erythrorhizon: insights into the phylogenetic relationship among Boraginaceae species and the maternal lineages of purple gromwells.</title>
        <authorList>
            <person name="Okada T."/>
            <person name="Watanabe K."/>
        </authorList>
    </citation>
    <scope>NUCLEOTIDE SEQUENCE [LARGE SCALE GENOMIC DNA]</scope>
</reference>
<keyword evidence="1" id="KW-0863">Zinc-finger</keyword>
<dbReference type="GO" id="GO:0003676">
    <property type="term" value="F:nucleic acid binding"/>
    <property type="evidence" value="ECO:0007669"/>
    <property type="project" value="InterPro"/>
</dbReference>
<dbReference type="GO" id="GO:0004190">
    <property type="term" value="F:aspartic-type endopeptidase activity"/>
    <property type="evidence" value="ECO:0007669"/>
    <property type="project" value="InterPro"/>
</dbReference>
<dbReference type="InterPro" id="IPR005162">
    <property type="entry name" value="Retrotrans_gag_dom"/>
</dbReference>
<dbReference type="PANTHER" id="PTHR15503">
    <property type="entry name" value="LDOC1 RELATED"/>
    <property type="match status" value="1"/>
</dbReference>
<gene>
    <name evidence="4" type="ORF">LIER_27932</name>
</gene>
<dbReference type="CDD" id="cd00303">
    <property type="entry name" value="retropepsin_like"/>
    <property type="match status" value="1"/>
</dbReference>
<feature type="region of interest" description="Disordered" evidence="2">
    <location>
        <begin position="1"/>
        <end position="70"/>
    </location>
</feature>
<comment type="caution">
    <text evidence="4">The sequence shown here is derived from an EMBL/GenBank/DDBJ whole genome shotgun (WGS) entry which is preliminary data.</text>
</comment>
<dbReference type="GO" id="GO:0008270">
    <property type="term" value="F:zinc ion binding"/>
    <property type="evidence" value="ECO:0007669"/>
    <property type="project" value="UniProtKB-KW"/>
</dbReference>
<dbReference type="SMART" id="SM00343">
    <property type="entry name" value="ZnF_C2HC"/>
    <property type="match status" value="1"/>
</dbReference>
<dbReference type="Pfam" id="PF03732">
    <property type="entry name" value="Retrotrans_gag"/>
    <property type="match status" value="1"/>
</dbReference>
<dbReference type="InterPro" id="IPR021109">
    <property type="entry name" value="Peptidase_aspartic_dom_sf"/>
</dbReference>
<dbReference type="Gene3D" id="2.40.70.10">
    <property type="entry name" value="Acid Proteases"/>
    <property type="match status" value="1"/>
</dbReference>
<evidence type="ECO:0000256" key="2">
    <source>
        <dbReference type="SAM" id="MobiDB-lite"/>
    </source>
</evidence>
<dbReference type="EMBL" id="BAABME010009127">
    <property type="protein sequence ID" value="GAA0174564.1"/>
    <property type="molecule type" value="Genomic_DNA"/>
</dbReference>
<dbReference type="Proteomes" id="UP001454036">
    <property type="component" value="Unassembled WGS sequence"/>
</dbReference>
<dbReference type="InterPro" id="IPR001969">
    <property type="entry name" value="Aspartic_peptidase_AS"/>
</dbReference>
<dbReference type="PROSITE" id="PS50158">
    <property type="entry name" value="ZF_CCHC"/>
    <property type="match status" value="1"/>
</dbReference>
<name>A0AAV3RFH6_LITER</name>
<feature type="region of interest" description="Disordered" evidence="2">
    <location>
        <begin position="235"/>
        <end position="256"/>
    </location>
</feature>
<dbReference type="InterPro" id="IPR043502">
    <property type="entry name" value="DNA/RNA_pol_sf"/>
</dbReference>
<dbReference type="PANTHER" id="PTHR15503:SF45">
    <property type="entry name" value="RNA-DIRECTED DNA POLYMERASE HOMOLOG"/>
    <property type="match status" value="1"/>
</dbReference>
<feature type="region of interest" description="Disordered" evidence="2">
    <location>
        <begin position="310"/>
        <end position="340"/>
    </location>
</feature>
<feature type="domain" description="CCHC-type" evidence="3">
    <location>
        <begin position="271"/>
        <end position="287"/>
    </location>
</feature>
<sequence length="618" mass="69885">MPPRVETHRSTRATRGARGRPRGPRGRARGGGRAGRGVGEDEPSGEQQVPGVHPNSPVDPVVEDERDRPKFYGVGTPIEVIEFIRDMETIFEPMGIEGEMRVKFTTYRLHESARDWWGNLRLSLTARGEDLVSWERFVELFRENYCMSTHMAALERDLILLTQGRRSVDEYERQFSELCRLLPAVHPSEAKKIERFRDGMRWEIHHRLSLMTFASFHKLRNAALKVKMELAEPEASGAKSPSYSKAPSAPRLPARSGGFQGGITGALSDVRCFRCGQTSHRMQDCRERERICFHFREGWISGGRGGRFRGQGHGVGGSQASIAGSSQSGAGRGQINAVTQQEMRDSPRVVTCTLLLCDSEARMLFDSGATHSFISQSFANVLPLCRESLLIPLIIMRPVWRSVEVRYVYRDCPLSVNNQLLVVDLLPFALVDFDLILGCVGFLGYVGDLEREESRLEDVREYVAIFPEDLPGLPPTRELEFSIEVVPATAPISIAPYRMAPVELRELKTQLQELLDKGFIRLSVSPWGAPVLFVKKKDGTLRLCIDYKQLNNVTIKNRYPLSRIDDLFDQLRDAKVFSKIYLRSGYHSLSIKEGDIPKSAFRSRYGHYEFYGDAIWVD</sequence>
<protein>
    <recommendedName>
        <fullName evidence="3">CCHC-type domain-containing protein</fullName>
    </recommendedName>
</protein>
<dbReference type="InterPro" id="IPR032567">
    <property type="entry name" value="RTL1-rel"/>
</dbReference>
<dbReference type="PROSITE" id="PS00141">
    <property type="entry name" value="ASP_PROTEASE"/>
    <property type="match status" value="1"/>
</dbReference>
<keyword evidence="1" id="KW-0479">Metal-binding</keyword>